<dbReference type="InterPro" id="IPR022093">
    <property type="entry name" value="Rad26-like_helical"/>
</dbReference>
<keyword evidence="19" id="KW-1185">Reference proteome</keyword>
<feature type="compositionally biased region" description="Polar residues" evidence="11">
    <location>
        <begin position="130"/>
        <end position="150"/>
    </location>
</feature>
<evidence type="ECO:0000256" key="6">
    <source>
        <dbReference type="ARBA" id="ARBA00022723"/>
    </source>
</evidence>
<dbReference type="GO" id="GO:0030976">
    <property type="term" value="F:thiamine pyrophosphate binding"/>
    <property type="evidence" value="ECO:0007669"/>
    <property type="project" value="InterPro"/>
</dbReference>
<reference evidence="18 19" key="1">
    <citation type="submission" date="2015-07" db="EMBL/GenBank/DDBJ databases">
        <title>Comparative genomics of the Sigatoka disease complex on banana suggests a link between parallel evolutionary changes in Pseudocercospora fijiensis and Pseudocercospora eumusae and increased virulence on the banana host.</title>
        <authorList>
            <person name="Chang T.-C."/>
            <person name="Salvucci A."/>
            <person name="Crous P.W."/>
            <person name="Stergiopoulos I."/>
        </authorList>
    </citation>
    <scope>NUCLEOTIDE SEQUENCE [LARGE SCALE GENOMIC DNA]</scope>
    <source>
        <strain evidence="18 19">CBS 116634</strain>
    </source>
</reference>
<dbReference type="InterPro" id="IPR012000">
    <property type="entry name" value="Thiamin_PyroP_enz_cen_dom"/>
</dbReference>
<feature type="domain" description="Rad26-like N-terminal" evidence="17">
    <location>
        <begin position="415"/>
        <end position="460"/>
    </location>
</feature>
<organism evidence="18 19">
    <name type="scientific">Pseudocercospora musae</name>
    <dbReference type="NCBI Taxonomy" id="113226"/>
    <lineage>
        <taxon>Eukaryota</taxon>
        <taxon>Fungi</taxon>
        <taxon>Dikarya</taxon>
        <taxon>Ascomycota</taxon>
        <taxon>Pezizomycotina</taxon>
        <taxon>Dothideomycetes</taxon>
        <taxon>Dothideomycetidae</taxon>
        <taxon>Mycosphaerellales</taxon>
        <taxon>Mycosphaerellaceae</taxon>
        <taxon>Pseudocercospora</taxon>
    </lineage>
</organism>
<evidence type="ECO:0000259" key="13">
    <source>
        <dbReference type="Pfam" id="PF02775"/>
    </source>
</evidence>
<feature type="compositionally biased region" description="Basic and acidic residues" evidence="11">
    <location>
        <begin position="345"/>
        <end position="354"/>
    </location>
</feature>
<dbReference type="InterPro" id="IPR012110">
    <property type="entry name" value="PDC/IPDC-like"/>
</dbReference>
<evidence type="ECO:0000259" key="12">
    <source>
        <dbReference type="Pfam" id="PF00205"/>
    </source>
</evidence>
<dbReference type="SUPFAM" id="SSF52518">
    <property type="entry name" value="Thiamin diphosphate-binding fold (THDP-binding)"/>
    <property type="match status" value="2"/>
</dbReference>
<feature type="domain" description="Rad26-like C-terminal" evidence="16">
    <location>
        <begin position="754"/>
        <end position="815"/>
    </location>
</feature>
<dbReference type="GO" id="GO:0000287">
    <property type="term" value="F:magnesium ion binding"/>
    <property type="evidence" value="ECO:0007669"/>
    <property type="project" value="InterPro"/>
</dbReference>
<evidence type="ECO:0000256" key="1">
    <source>
        <dbReference type="ARBA" id="ARBA00001041"/>
    </source>
</evidence>
<keyword evidence="9" id="KW-0786">Thiamine pyrophosphate</keyword>
<feature type="region of interest" description="Disordered" evidence="11">
    <location>
        <begin position="266"/>
        <end position="403"/>
    </location>
</feature>
<dbReference type="Pfam" id="PF00205">
    <property type="entry name" value="TPP_enzyme_M"/>
    <property type="match status" value="1"/>
</dbReference>
<evidence type="ECO:0000259" key="14">
    <source>
        <dbReference type="Pfam" id="PF02776"/>
    </source>
</evidence>
<feature type="compositionally biased region" description="Polar residues" evidence="11">
    <location>
        <begin position="389"/>
        <end position="398"/>
    </location>
</feature>
<dbReference type="Gene3D" id="3.40.50.970">
    <property type="match status" value="2"/>
</dbReference>
<keyword evidence="10" id="KW-0456">Lyase</keyword>
<comment type="catalytic activity">
    <reaction evidence="1">
        <text>a 2-oxocarboxylate + H(+) = an aldehyde + CO2</text>
        <dbReference type="Rhea" id="RHEA:11628"/>
        <dbReference type="ChEBI" id="CHEBI:15378"/>
        <dbReference type="ChEBI" id="CHEBI:16526"/>
        <dbReference type="ChEBI" id="CHEBI:17478"/>
        <dbReference type="ChEBI" id="CHEBI:35179"/>
        <dbReference type="EC" id="4.1.1.1"/>
    </reaction>
</comment>
<feature type="compositionally biased region" description="Basic and acidic residues" evidence="11">
    <location>
        <begin position="266"/>
        <end position="304"/>
    </location>
</feature>
<dbReference type="Proteomes" id="UP000073492">
    <property type="component" value="Unassembled WGS sequence"/>
</dbReference>
<dbReference type="CDD" id="cd07038">
    <property type="entry name" value="TPP_PYR_PDC_IPDC_like"/>
    <property type="match status" value="1"/>
</dbReference>
<evidence type="ECO:0000256" key="10">
    <source>
        <dbReference type="ARBA" id="ARBA00023239"/>
    </source>
</evidence>
<feature type="domain" description="Rad26-like helical repeats" evidence="15">
    <location>
        <begin position="518"/>
        <end position="746"/>
    </location>
</feature>
<feature type="compositionally biased region" description="Pro residues" evidence="11">
    <location>
        <begin position="94"/>
        <end position="111"/>
    </location>
</feature>
<dbReference type="Pfam" id="PF21046">
    <property type="entry name" value="Rad26-like_C"/>
    <property type="match status" value="1"/>
</dbReference>
<feature type="domain" description="Thiamine pyrophosphate enzyme N-terminal TPP-binding" evidence="14">
    <location>
        <begin position="910"/>
        <end position="1018"/>
    </location>
</feature>
<keyword evidence="8" id="KW-0460">Magnesium</keyword>
<evidence type="ECO:0000256" key="11">
    <source>
        <dbReference type="SAM" id="MobiDB-lite"/>
    </source>
</evidence>
<dbReference type="OrthoDB" id="5245063at2759"/>
<dbReference type="GO" id="GO:0004737">
    <property type="term" value="F:pyruvate decarboxylase activity"/>
    <property type="evidence" value="ECO:0007669"/>
    <property type="project" value="UniProtKB-EC"/>
</dbReference>
<feature type="domain" description="Thiamine pyrophosphate enzyme central" evidence="12">
    <location>
        <begin position="1107"/>
        <end position="1222"/>
    </location>
</feature>
<proteinExistence type="inferred from homology"/>
<feature type="compositionally biased region" description="Low complexity" evidence="11">
    <location>
        <begin position="159"/>
        <end position="171"/>
    </location>
</feature>
<evidence type="ECO:0000256" key="5">
    <source>
        <dbReference type="ARBA" id="ARBA00014422"/>
    </source>
</evidence>
<dbReference type="STRING" id="113226.A0A139I3A8"/>
<evidence type="ECO:0000259" key="16">
    <source>
        <dbReference type="Pfam" id="PF21046"/>
    </source>
</evidence>
<accession>A0A139I3A8</accession>
<feature type="compositionally biased region" description="Acidic residues" evidence="11">
    <location>
        <begin position="116"/>
        <end position="127"/>
    </location>
</feature>
<feature type="compositionally biased region" description="Polar residues" evidence="11">
    <location>
        <begin position="27"/>
        <end position="37"/>
    </location>
</feature>
<feature type="compositionally biased region" description="Basic and acidic residues" evidence="11">
    <location>
        <begin position="222"/>
        <end position="236"/>
    </location>
</feature>
<comment type="caution">
    <text evidence="18">The sequence shown here is derived from an EMBL/GenBank/DDBJ whole genome shotgun (WGS) entry which is preliminary data.</text>
</comment>
<dbReference type="InterPro" id="IPR047214">
    <property type="entry name" value="TPP_PDC_IPDC"/>
</dbReference>
<dbReference type="FunFam" id="3.40.50.970:FF:000019">
    <property type="entry name" value="Pyruvate decarboxylase isozyme"/>
    <property type="match status" value="1"/>
</dbReference>
<feature type="domain" description="Thiamine pyrophosphate enzyme TPP-binding" evidence="13">
    <location>
        <begin position="1306"/>
        <end position="1385"/>
    </location>
</feature>
<feature type="region of interest" description="Disordered" evidence="11">
    <location>
        <begin position="222"/>
        <end position="253"/>
    </location>
</feature>
<keyword evidence="7" id="KW-0210">Decarboxylase</keyword>
<dbReference type="EMBL" id="LFZO01000361">
    <property type="protein sequence ID" value="KXT09213.1"/>
    <property type="molecule type" value="Genomic_DNA"/>
</dbReference>
<comment type="similarity">
    <text evidence="3">Belongs to the TPP enzyme family.</text>
</comment>
<dbReference type="InterPro" id="IPR011766">
    <property type="entry name" value="TPP_enzyme_TPP-bd"/>
</dbReference>
<feature type="compositionally biased region" description="Basic residues" evidence="11">
    <location>
        <begin position="881"/>
        <end position="891"/>
    </location>
</feature>
<evidence type="ECO:0000256" key="3">
    <source>
        <dbReference type="ARBA" id="ARBA00007812"/>
    </source>
</evidence>
<evidence type="ECO:0000259" key="15">
    <source>
        <dbReference type="Pfam" id="PF12331"/>
    </source>
</evidence>
<protein>
    <recommendedName>
        <fullName evidence="5">Pyruvate decarboxylase</fullName>
        <ecNumber evidence="4">4.1.1.1</ecNumber>
    </recommendedName>
</protein>
<feature type="region of interest" description="Disordered" evidence="11">
    <location>
        <begin position="857"/>
        <end position="891"/>
    </location>
</feature>
<evidence type="ECO:0000259" key="17">
    <source>
        <dbReference type="Pfam" id="PF21048"/>
    </source>
</evidence>
<dbReference type="InterPro" id="IPR029061">
    <property type="entry name" value="THDP-binding"/>
</dbReference>
<dbReference type="CDD" id="cd02005">
    <property type="entry name" value="TPP_PDC_IPDC"/>
    <property type="match status" value="1"/>
</dbReference>
<evidence type="ECO:0000256" key="4">
    <source>
        <dbReference type="ARBA" id="ARBA00013202"/>
    </source>
</evidence>
<keyword evidence="6" id="KW-0479">Metal-binding</keyword>
<dbReference type="GO" id="GO:0005634">
    <property type="term" value="C:nucleus"/>
    <property type="evidence" value="ECO:0007669"/>
    <property type="project" value="TreeGrafter"/>
</dbReference>
<dbReference type="FunFam" id="3.40.50.970:FF:000024">
    <property type="entry name" value="Pyruvate decarboxylase isozyme"/>
    <property type="match status" value="1"/>
</dbReference>
<dbReference type="InterPro" id="IPR048379">
    <property type="entry name" value="Rad26-like_C"/>
</dbReference>
<feature type="region of interest" description="Disordered" evidence="11">
    <location>
        <begin position="25"/>
        <end position="173"/>
    </location>
</feature>
<evidence type="ECO:0000313" key="18">
    <source>
        <dbReference type="EMBL" id="KXT09213.1"/>
    </source>
</evidence>
<dbReference type="SUPFAM" id="SSF52467">
    <property type="entry name" value="DHS-like NAD/FAD-binding domain"/>
    <property type="match status" value="1"/>
</dbReference>
<dbReference type="Pfam" id="PF21048">
    <property type="entry name" value="Rad26-like_N"/>
    <property type="match status" value="1"/>
</dbReference>
<evidence type="ECO:0000256" key="7">
    <source>
        <dbReference type="ARBA" id="ARBA00022793"/>
    </source>
</evidence>
<dbReference type="Gene3D" id="3.40.50.1220">
    <property type="entry name" value="TPP-binding domain"/>
    <property type="match status" value="1"/>
</dbReference>
<evidence type="ECO:0000256" key="9">
    <source>
        <dbReference type="ARBA" id="ARBA00023052"/>
    </source>
</evidence>
<comment type="cofactor">
    <cofactor evidence="2">
        <name>thiamine diphosphate</name>
        <dbReference type="ChEBI" id="CHEBI:58937"/>
    </cofactor>
</comment>
<name>A0A139I3A8_9PEZI</name>
<gene>
    <name evidence="18" type="ORF">AC579_3508</name>
</gene>
<dbReference type="Pfam" id="PF02775">
    <property type="entry name" value="TPP_enzyme_C"/>
    <property type="match status" value="1"/>
</dbReference>
<sequence>MAEEDFFSDDDLDDIPANTLDRLEQQAFRSTQHFNANPQIPRHVQQQQPPQSSRPPVPLRKQAHTASSLNRPGSAKNLPWRPPQSTFGRASQKPPQPQIPSAPPASAPRPPSSDYGFDDEDVIDLDEPSTIIQPAPQIQSHRPSYQSRPAQRNGGRASAALDPETAAAFAAADEELGSQTFGRWPQVVIPQRPKATPAGASMEMAALQARIAELEAEQARLRASEQQARDEARAKQGEIAIVRSNQEKTTKQYEARISVMQRLHAEDAAKAKAELEAQRKEREKMETDNRFLQHDLAQEAERTKRLTGPSRAKSTQRETPRKSKRAALGDGFDDGELHMTTSPSRSRDKSRSDLTPKVGAKRKRPAHDSPVHSLSFTQAPAQLRHESTEGQSAASFASNAAPERVTAKKDGRYEFMQLLLNHFPHEGHATTVESLAKYSFPSKPTKTLSSIFMHDISYLSDDASLPLKVAEVCIGLWSKCLADKYFAPFYLILELVRFALQTQSSAARCQLLEQAVPLCVQTIELIAIPTYRAWTNRKFAASLDRKAFDEQADEIDVERVLEFLQDLCDAASLQGERIEMFWRTMEQQFVLLMLNKAQPIGQVMTLLEMLQTAALEATFGVVAQDATRQAELERGMIDRLTNLLFEVLEAAQGEEAYGDGETLELRIEVLKVFRQMCQTDHGGMLLVQNRSAIGRLVRFLDAHVRKLYHTRPRYGLSGEGKNDKSATHDLLAQCVNMTVRLIYHLLRAYGDSFDFVHKLHAVHGGYHKFLVGMTRIAFTEQHMFEAGMEDEAAEAAHRILDSVLGPEDGEAVMKAIETPRGTRGRGSTGDTTMTMLSRELGSSRDPQKLPYWANATVEPRSSTRSMGKEPSASRVHEKRITHGTRRHEQHARARIATAPIPPMAIAGSITLAEYLFARLKQLGCQSLHGLPGDFNLTLLDHVESSGLNWVGNCNELNAGYAADAYARIHGLGAICTTFGVGELSAVNAIAGSYAERVPVVHIVGTPSRTSQKNAALLHHTLGNGDFRVFARIHKEITIAQADLVDLATAPAEIDRVLRTCYVDSQPVYLQIPMDMVHAKVDATQLNAAIDVSPHPSNKEAEDLALEIVLEKLYAARRPVFLVDGAAQRRRILSAVHALIAKAQLPVFTAPMAKGAVDEDLPNFVGVYSGAGSDPEVAQALESSDLIITIGTIQSDLNTVGFTYQFSKLNKIDIEYDCVQVGYATRFEQVFFKSFIPRLEQLLDPSKLSHESKMIPRISPPTPIDTNSETIIHTYLWPQLASFLRDGDFLITDTGTSIVGVWETRLPRNCMIINQILWSSIGYGVGAAQGAALAAKELGKGQRVICFEGDGSFQLTAQELSTIIRHDLDVTMFVIENDGYEIERWIHGWDASYNDIPQWQYSKLPEVLTLPSSKHKVRTWKISTRSELEQLLKDPHFADGKGLQLVEMHMPRGDAPKTLRDFAERRNGVSATKAFTVIE</sequence>
<dbReference type="PANTHER" id="PTHR43452:SF11">
    <property type="entry name" value="PYRUVATE DECARBOXYLASE"/>
    <property type="match status" value="1"/>
</dbReference>
<dbReference type="GO" id="GO:0000949">
    <property type="term" value="P:aromatic amino acid family catabolic process to alcohol via Ehrlich pathway"/>
    <property type="evidence" value="ECO:0007669"/>
    <property type="project" value="TreeGrafter"/>
</dbReference>
<dbReference type="EC" id="4.1.1.1" evidence="4"/>
<dbReference type="GO" id="GO:0005829">
    <property type="term" value="C:cytosol"/>
    <property type="evidence" value="ECO:0007669"/>
    <property type="project" value="TreeGrafter"/>
</dbReference>
<dbReference type="InterPro" id="IPR029035">
    <property type="entry name" value="DHS-like_NAD/FAD-binding_dom"/>
</dbReference>
<dbReference type="InterPro" id="IPR047213">
    <property type="entry name" value="TPP_PYR_PDC_IPDC-like"/>
</dbReference>
<evidence type="ECO:0000256" key="8">
    <source>
        <dbReference type="ARBA" id="ARBA00022842"/>
    </source>
</evidence>
<dbReference type="InterPro" id="IPR012001">
    <property type="entry name" value="Thiamin_PyroP_enz_TPP-bd_dom"/>
</dbReference>
<feature type="compositionally biased region" description="Low complexity" evidence="11">
    <location>
        <begin position="38"/>
        <end position="51"/>
    </location>
</feature>
<evidence type="ECO:0000313" key="19">
    <source>
        <dbReference type="Proteomes" id="UP000073492"/>
    </source>
</evidence>
<dbReference type="Pfam" id="PF02776">
    <property type="entry name" value="TPP_enzyme_N"/>
    <property type="match status" value="1"/>
</dbReference>
<dbReference type="InterPro" id="IPR048380">
    <property type="entry name" value="Rad26-like_N"/>
</dbReference>
<dbReference type="PANTHER" id="PTHR43452">
    <property type="entry name" value="PYRUVATE DECARBOXYLASE"/>
    <property type="match status" value="1"/>
</dbReference>
<evidence type="ECO:0000256" key="2">
    <source>
        <dbReference type="ARBA" id="ARBA00001964"/>
    </source>
</evidence>
<dbReference type="Pfam" id="PF12331">
    <property type="entry name" value="Rad26-like_helical_rpts"/>
    <property type="match status" value="1"/>
</dbReference>